<dbReference type="KEGG" id="csty:KN1_08840"/>
<name>A0A8D5ZIU5_9CREN</name>
<reference evidence="2 3" key="1">
    <citation type="submission" date="2021-04" db="EMBL/GenBank/DDBJ databases">
        <title>Complete genome sequence of Stygiolobus sp. KN-1.</title>
        <authorList>
            <person name="Nakamura K."/>
            <person name="Sakai H."/>
            <person name="Kurosawa N."/>
        </authorList>
    </citation>
    <scope>NUCLEOTIDE SEQUENCE [LARGE SCALE GENOMIC DNA]</scope>
    <source>
        <strain evidence="2 3">KN-1</strain>
    </source>
</reference>
<keyword evidence="1" id="KW-0472">Membrane</keyword>
<dbReference type="EMBL" id="AP024597">
    <property type="protein sequence ID" value="BCU69587.1"/>
    <property type="molecule type" value="Genomic_DNA"/>
</dbReference>
<sequence length="298" mass="31849">MISLASILNPPSGLSIPEILLISLVLGMLHGATPDEHTWPITFSYAIGKYSTKGGMKAGFLFSAGFTMQRAFLTTLGYIGLAAIYKEYNLDGPVYTIVGFVMAIAGSYILKGKYLHLPVDALMKHGSHEVPKDVPLKMTIVHGLIAGFGFGAYASIITFVLAPQLPSIVYAPLPGLMFGVGTMVMQVIFGAIFGNILKAKKATEEQITYIARKSAGRVLYYGGIVFILVGILIILIPSIDNFAVSTGISIPNLDAIDVGFLLVVLTVGVIGLLSIVESFRETFKEDNDGKKGVVKKAV</sequence>
<protein>
    <submittedName>
        <fullName evidence="2">Uncharacterized protein</fullName>
    </submittedName>
</protein>
<feature type="transmembrane region" description="Helical" evidence="1">
    <location>
        <begin position="140"/>
        <end position="163"/>
    </location>
</feature>
<proteinExistence type="predicted"/>
<keyword evidence="3" id="KW-1185">Reference proteome</keyword>
<feature type="transmembrane region" description="Helical" evidence="1">
    <location>
        <begin position="175"/>
        <end position="197"/>
    </location>
</feature>
<feature type="transmembrane region" description="Helical" evidence="1">
    <location>
        <begin position="93"/>
        <end position="110"/>
    </location>
</feature>
<feature type="transmembrane region" description="Helical" evidence="1">
    <location>
        <begin position="259"/>
        <end position="276"/>
    </location>
</feature>
<dbReference type="AlphaFoldDB" id="A0A8D5ZIU5"/>
<dbReference type="Proteomes" id="UP000825123">
    <property type="component" value="Chromosome"/>
</dbReference>
<feature type="transmembrane region" description="Helical" evidence="1">
    <location>
        <begin position="218"/>
        <end position="239"/>
    </location>
</feature>
<evidence type="ECO:0000313" key="3">
    <source>
        <dbReference type="Proteomes" id="UP000825123"/>
    </source>
</evidence>
<feature type="transmembrane region" description="Helical" evidence="1">
    <location>
        <begin position="59"/>
        <end position="81"/>
    </location>
</feature>
<evidence type="ECO:0000313" key="2">
    <source>
        <dbReference type="EMBL" id="BCU69587.1"/>
    </source>
</evidence>
<dbReference type="RefSeq" id="WP_221289596.1">
    <property type="nucleotide sequence ID" value="NZ_AP024597.1"/>
</dbReference>
<keyword evidence="1" id="KW-0812">Transmembrane</keyword>
<accession>A0A8D5ZIU5</accession>
<organism evidence="2 3">
    <name type="scientific">Stygiolobus caldivivus</name>
    <dbReference type="NCBI Taxonomy" id="2824673"/>
    <lineage>
        <taxon>Archaea</taxon>
        <taxon>Thermoproteota</taxon>
        <taxon>Thermoprotei</taxon>
        <taxon>Sulfolobales</taxon>
        <taxon>Sulfolobaceae</taxon>
        <taxon>Stygiolobus</taxon>
    </lineage>
</organism>
<dbReference type="GeneID" id="66162637"/>
<keyword evidence="1" id="KW-1133">Transmembrane helix</keyword>
<gene>
    <name evidence="2" type="ORF">KN1_08840</name>
</gene>
<evidence type="ECO:0000256" key="1">
    <source>
        <dbReference type="SAM" id="Phobius"/>
    </source>
</evidence>